<dbReference type="InterPro" id="IPR000194">
    <property type="entry name" value="ATPase_F1/V1/A1_a/bsu_nucl-bd"/>
</dbReference>
<organism evidence="10 11">
    <name type="scientific">Saccharothrix texasensis</name>
    <dbReference type="NCBI Taxonomy" id="103734"/>
    <lineage>
        <taxon>Bacteria</taxon>
        <taxon>Bacillati</taxon>
        <taxon>Actinomycetota</taxon>
        <taxon>Actinomycetes</taxon>
        <taxon>Pseudonocardiales</taxon>
        <taxon>Pseudonocardiaceae</taxon>
        <taxon>Saccharothrix</taxon>
    </lineage>
</organism>
<keyword evidence="4 7" id="KW-0694">RNA-binding</keyword>
<evidence type="ECO:0000256" key="8">
    <source>
        <dbReference type="PROSITE-ProRule" id="PRU01203"/>
    </source>
</evidence>
<evidence type="ECO:0000313" key="11">
    <source>
        <dbReference type="Proteomes" id="UP000268727"/>
    </source>
</evidence>
<dbReference type="Proteomes" id="UP000268727">
    <property type="component" value="Unassembled WGS sequence"/>
</dbReference>
<dbReference type="InterPro" id="IPR004665">
    <property type="entry name" value="Term_rho"/>
</dbReference>
<keyword evidence="1 7" id="KW-0806">Transcription termination</keyword>
<dbReference type="InterPro" id="IPR003593">
    <property type="entry name" value="AAA+_ATPase"/>
</dbReference>
<accession>A0A3N1HJ66</accession>
<dbReference type="Pfam" id="PF07497">
    <property type="entry name" value="Rho_RNA_bind"/>
    <property type="match status" value="1"/>
</dbReference>
<dbReference type="GO" id="GO:0004386">
    <property type="term" value="F:helicase activity"/>
    <property type="evidence" value="ECO:0007669"/>
    <property type="project" value="UniProtKB-UniRule"/>
</dbReference>
<keyword evidence="2 7" id="KW-0378">Hydrolase</keyword>
<keyword evidence="7" id="KW-0547">Nucleotide-binding</keyword>
<dbReference type="PANTHER" id="PTHR46425:SF1">
    <property type="entry name" value="TRANSCRIPTION TERMINATION FACTOR RHO"/>
    <property type="match status" value="1"/>
</dbReference>
<name>A0A3N1HJ66_9PSEU</name>
<keyword evidence="3 7" id="KW-0347">Helicase</keyword>
<evidence type="ECO:0000259" key="9">
    <source>
        <dbReference type="PROSITE" id="PS51856"/>
    </source>
</evidence>
<dbReference type="NCBIfam" id="NF006886">
    <property type="entry name" value="PRK09376.1"/>
    <property type="match status" value="1"/>
</dbReference>
<keyword evidence="5 7" id="KW-0805">Transcription regulation</keyword>
<keyword evidence="7" id="KW-0067">ATP-binding</keyword>
<gene>
    <name evidence="7" type="primary">rho</name>
    <name evidence="10" type="ORF">EDD40_8009</name>
</gene>
<feature type="domain" description="Rho RNA-BD" evidence="9">
    <location>
        <begin position="9"/>
        <end position="81"/>
    </location>
</feature>
<dbReference type="GO" id="GO:0003723">
    <property type="term" value="F:RNA binding"/>
    <property type="evidence" value="ECO:0007669"/>
    <property type="project" value="UniProtKB-UniRule"/>
</dbReference>
<dbReference type="Gene3D" id="2.40.50.140">
    <property type="entry name" value="Nucleic acid-binding proteins"/>
    <property type="match status" value="1"/>
</dbReference>
<dbReference type="HAMAP" id="MF_01884">
    <property type="entry name" value="Rho"/>
    <property type="match status" value="1"/>
</dbReference>
<evidence type="ECO:0000256" key="7">
    <source>
        <dbReference type="HAMAP-Rule" id="MF_01884"/>
    </source>
</evidence>
<comment type="function">
    <text evidence="7">Facilitates transcription termination by a mechanism that involves Rho binding to the nascent RNA, activation of Rho's RNA-dependent ATPase activity, and release of the mRNA from the DNA template.</text>
</comment>
<dbReference type="PANTHER" id="PTHR46425">
    <property type="entry name" value="TRANSCRIPTION TERMINATION FACTOR RHO"/>
    <property type="match status" value="1"/>
</dbReference>
<feature type="binding site" evidence="7">
    <location>
        <begin position="124"/>
        <end position="129"/>
    </location>
    <ligand>
        <name>ATP</name>
        <dbReference type="ChEBI" id="CHEBI:30616"/>
    </ligand>
</feature>
<dbReference type="InterPro" id="IPR027417">
    <property type="entry name" value="P-loop_NTPase"/>
</dbReference>
<comment type="caution">
    <text evidence="10">The sequence shown here is derived from an EMBL/GenBank/DDBJ whole genome shotgun (WGS) entry which is preliminary data.</text>
</comment>
<evidence type="ECO:0000256" key="1">
    <source>
        <dbReference type="ARBA" id="ARBA00022472"/>
    </source>
</evidence>
<dbReference type="GO" id="GO:0016787">
    <property type="term" value="F:hydrolase activity"/>
    <property type="evidence" value="ECO:0007669"/>
    <property type="project" value="UniProtKB-KW"/>
</dbReference>
<feature type="binding site" evidence="7">
    <location>
        <position position="167"/>
    </location>
    <ligand>
        <name>ATP</name>
        <dbReference type="ChEBI" id="CHEBI:30616"/>
    </ligand>
</feature>
<dbReference type="EMBL" id="RJKM01000001">
    <property type="protein sequence ID" value="ROP42506.1"/>
    <property type="molecule type" value="Genomic_DNA"/>
</dbReference>
<keyword evidence="11" id="KW-1185">Reference proteome</keyword>
<dbReference type="SMART" id="SM00382">
    <property type="entry name" value="AAA"/>
    <property type="match status" value="1"/>
</dbReference>
<evidence type="ECO:0000256" key="3">
    <source>
        <dbReference type="ARBA" id="ARBA00022806"/>
    </source>
</evidence>
<evidence type="ECO:0000256" key="5">
    <source>
        <dbReference type="ARBA" id="ARBA00023015"/>
    </source>
</evidence>
<dbReference type="EC" id="3.6.4.-" evidence="7"/>
<dbReference type="PROSITE" id="PS51856">
    <property type="entry name" value="RHO_RNA_BD"/>
    <property type="match status" value="1"/>
</dbReference>
<dbReference type="Pfam" id="PF00006">
    <property type="entry name" value="ATP-synt_ab"/>
    <property type="match status" value="1"/>
</dbReference>
<sequence length="375" mass="40197">MNHNDPSRTRLTSGVLDVVDRRAVLRTDGYLPGPDDATVAAHLVAEHGLRRGDEVHGRVAPPARDGRSPSLVTVEAVNGAHPRHSRSRPVFTDLVPAHPRERLRLETEAHELTTRVVDLVMPIGKGQRALVVAPPKAGKTTVLRAIAHGIAKNHPECHLMLVLVGERPEEVTDLARAVPAEVVAATFDHPPRDHAALAELAVERAKRLVELGRDVVVLLDSATRLGRAHNLAAPVSGRTLSGGVDAGALAGPKRFLGAARAVEDGGSLTIIASALVDTGSAGDALLFEEYKGTGNAELRLDRKAAARRVFPAVDVTQSGTRRDDLLLTPREATATRLLRRVLAGKEDAIDVLLDGLRKTRDNAEFLVRLTNTTPR</sequence>
<proteinExistence type="inferred from homology"/>
<dbReference type="InterPro" id="IPR011113">
    <property type="entry name" value="Rho_RNA-bd"/>
</dbReference>
<dbReference type="GO" id="GO:0005524">
    <property type="term" value="F:ATP binding"/>
    <property type="evidence" value="ECO:0007669"/>
    <property type="project" value="UniProtKB-UniRule"/>
</dbReference>
<comment type="similarity">
    <text evidence="7 8">Belongs to the Rho family.</text>
</comment>
<keyword evidence="6 7" id="KW-0804">Transcription</keyword>
<dbReference type="Gene3D" id="3.40.50.300">
    <property type="entry name" value="P-loop containing nucleotide triphosphate hydrolases"/>
    <property type="match status" value="1"/>
</dbReference>
<dbReference type="InterPro" id="IPR012340">
    <property type="entry name" value="NA-bd_OB-fold"/>
</dbReference>
<dbReference type="GO" id="GO:0008186">
    <property type="term" value="F:ATP-dependent activity, acting on RNA"/>
    <property type="evidence" value="ECO:0007669"/>
    <property type="project" value="InterPro"/>
</dbReference>
<reference evidence="10 11" key="1">
    <citation type="submission" date="2018-11" db="EMBL/GenBank/DDBJ databases">
        <title>Sequencing the genomes of 1000 actinobacteria strains.</title>
        <authorList>
            <person name="Klenk H.-P."/>
        </authorList>
    </citation>
    <scope>NUCLEOTIDE SEQUENCE [LARGE SCALE GENOMIC DNA]</scope>
    <source>
        <strain evidence="10 11">DSM 44231</strain>
    </source>
</reference>
<dbReference type="AlphaFoldDB" id="A0A3N1HJ66"/>
<dbReference type="SUPFAM" id="SSF52540">
    <property type="entry name" value="P-loop containing nucleoside triphosphate hydrolases"/>
    <property type="match status" value="1"/>
</dbReference>
<comment type="subunit">
    <text evidence="7">Homohexamer. The homohexamer assembles into an open ring structure.</text>
</comment>
<comment type="caution">
    <text evidence="7">Lacks conserved residue(s) required for the propagation of feature annotation.</text>
</comment>
<protein>
    <recommendedName>
        <fullName evidence="7">Transcription termination factor Rho</fullName>
        <ecNumber evidence="7">3.6.4.-</ecNumber>
    </recommendedName>
    <alternativeName>
        <fullName evidence="7">ATP-dependent helicase Rho</fullName>
    </alternativeName>
</protein>
<dbReference type="NCBIfam" id="NF041509">
    <property type="entry name" value="paralog_Rho2"/>
    <property type="match status" value="1"/>
</dbReference>
<dbReference type="GO" id="GO:0006353">
    <property type="term" value="P:DNA-templated transcription termination"/>
    <property type="evidence" value="ECO:0007669"/>
    <property type="project" value="UniProtKB-UniRule"/>
</dbReference>
<evidence type="ECO:0000256" key="6">
    <source>
        <dbReference type="ARBA" id="ARBA00023163"/>
    </source>
</evidence>
<evidence type="ECO:0000313" key="10">
    <source>
        <dbReference type="EMBL" id="ROP42506.1"/>
    </source>
</evidence>
<evidence type="ECO:0000256" key="2">
    <source>
        <dbReference type="ARBA" id="ARBA00022801"/>
    </source>
</evidence>
<evidence type="ECO:0000256" key="4">
    <source>
        <dbReference type="ARBA" id="ARBA00022884"/>
    </source>
</evidence>
<dbReference type="RefSeq" id="WP_342777810.1">
    <property type="nucleotide sequence ID" value="NZ_RJKM01000001.1"/>
</dbReference>
<feature type="binding site" evidence="7">
    <location>
        <begin position="136"/>
        <end position="141"/>
    </location>
    <ligand>
        <name>ATP</name>
        <dbReference type="ChEBI" id="CHEBI:30616"/>
    </ligand>
</feature>